<organism evidence="1 2">
    <name type="scientific">Bombardia bombarda</name>
    <dbReference type="NCBI Taxonomy" id="252184"/>
    <lineage>
        <taxon>Eukaryota</taxon>
        <taxon>Fungi</taxon>
        <taxon>Dikarya</taxon>
        <taxon>Ascomycota</taxon>
        <taxon>Pezizomycotina</taxon>
        <taxon>Sordariomycetes</taxon>
        <taxon>Sordariomycetidae</taxon>
        <taxon>Sordariales</taxon>
        <taxon>Lasiosphaeriaceae</taxon>
        <taxon>Bombardia</taxon>
    </lineage>
</organism>
<gene>
    <name evidence="1" type="ORF">B0T17DRAFT_614955</name>
</gene>
<accession>A0AA40C8I6</accession>
<sequence length="343" mass="38854">MKPATTASQPPLFKFIVGEEQKAFWLNKIAVSTLSRSLRRLVNDTFFREAREGYVVWDDIEVHVFERFEEFVRTGDYSSPAPEMVTDKETRMHELAAAATLASDDGFKSEFGFSVACWTDMAKVCTHPLKGREQLFLQGLLRNGGSRRLEWMDGFVRLTLKYEEQVREQLPGSKGRSIVPSSDIDIDTDNPISSMSSTSDLSIVLAQILAAAKTEHAHNPTDNKPKVLLCNVFLAHAEVYALGDRYQIPSLCIVARAKPCRELHRWVLYPETIHELVELIRFVFDNTTPLAPLRAALAIYMAGLWCDLWGYSIWKELISENAEVLKAVVVLTPEELRPAYERA</sequence>
<comment type="caution">
    <text evidence="1">The sequence shown here is derived from an EMBL/GenBank/DDBJ whole genome shotgun (WGS) entry which is preliminary data.</text>
</comment>
<protein>
    <submittedName>
        <fullName evidence="1">Uncharacterized protein</fullName>
    </submittedName>
</protein>
<proteinExistence type="predicted"/>
<dbReference type="PANTHER" id="PTHR47843">
    <property type="entry name" value="BTB DOMAIN-CONTAINING PROTEIN-RELATED"/>
    <property type="match status" value="1"/>
</dbReference>
<evidence type="ECO:0000313" key="2">
    <source>
        <dbReference type="Proteomes" id="UP001174934"/>
    </source>
</evidence>
<dbReference type="AlphaFoldDB" id="A0AA40C8I6"/>
<name>A0AA40C8I6_9PEZI</name>
<dbReference type="EMBL" id="JAULSR010000002">
    <property type="protein sequence ID" value="KAK0629137.1"/>
    <property type="molecule type" value="Genomic_DNA"/>
</dbReference>
<evidence type="ECO:0000313" key="1">
    <source>
        <dbReference type="EMBL" id="KAK0629137.1"/>
    </source>
</evidence>
<keyword evidence="2" id="KW-1185">Reference proteome</keyword>
<reference evidence="1" key="1">
    <citation type="submission" date="2023-06" db="EMBL/GenBank/DDBJ databases">
        <title>Genome-scale phylogeny and comparative genomics of the fungal order Sordariales.</title>
        <authorList>
            <consortium name="Lawrence Berkeley National Laboratory"/>
            <person name="Hensen N."/>
            <person name="Bonometti L."/>
            <person name="Westerberg I."/>
            <person name="Brannstrom I.O."/>
            <person name="Guillou S."/>
            <person name="Cros-Aarteil S."/>
            <person name="Calhoun S."/>
            <person name="Haridas S."/>
            <person name="Kuo A."/>
            <person name="Mondo S."/>
            <person name="Pangilinan J."/>
            <person name="Riley R."/>
            <person name="LaButti K."/>
            <person name="Andreopoulos B."/>
            <person name="Lipzen A."/>
            <person name="Chen C."/>
            <person name="Yanf M."/>
            <person name="Daum C."/>
            <person name="Ng V."/>
            <person name="Clum A."/>
            <person name="Steindorff A."/>
            <person name="Ohm R."/>
            <person name="Martin F."/>
            <person name="Silar P."/>
            <person name="Natvig D."/>
            <person name="Lalanne C."/>
            <person name="Gautier V."/>
            <person name="Ament-velasquez S.L."/>
            <person name="Kruys A."/>
            <person name="Hutchinson M.I."/>
            <person name="Powell A.J."/>
            <person name="Barry K."/>
            <person name="Miller A.N."/>
            <person name="Grigoriev I.V."/>
            <person name="Debuchy R."/>
            <person name="Gladieux P."/>
            <person name="Thoren M.H."/>
            <person name="Johannesson H."/>
        </authorList>
    </citation>
    <scope>NUCLEOTIDE SEQUENCE</scope>
    <source>
        <strain evidence="1">SMH3391-2</strain>
    </source>
</reference>
<dbReference type="Proteomes" id="UP001174934">
    <property type="component" value="Unassembled WGS sequence"/>
</dbReference>